<sequence>MEKIGAIVLGIHIAMIIFGGLVTIFTKNIIRALTGLILTLFGVAGLYFLMAAPFIGIMQILIYVGAISILIFFAIAFTKASSQGDEAKPRKKSQYFLICTLPFILVSVLGYFLLNELRSSQTPKVSSIQDLGTFFLGPYMLPFELISVVLLVAMAGAVVLGFEKKISREE</sequence>
<comment type="function">
    <text evidence="2">NDH-1 shuttles electrons from NADH, via FMN and iron-sulfur (Fe-S) centers, to quinones in the respiratory chain. Couples the redox reaction to proton translocation (for every two electrons transferred, four hydrogen ions are translocated across the cytoplasmic membrane), and thus conserves the redox energy in a proton gradient.</text>
</comment>
<dbReference type="STRING" id="206665.SAMN04488516_1189"/>
<dbReference type="RefSeq" id="WP_092066622.1">
    <property type="nucleotide sequence ID" value="NZ_FNIN01000018.1"/>
</dbReference>
<dbReference type="InterPro" id="IPR001457">
    <property type="entry name" value="NADH_UbQ/plastoQ_OxRdtase_su6"/>
</dbReference>
<feature type="transmembrane region" description="Helical" evidence="2">
    <location>
        <begin position="139"/>
        <end position="162"/>
    </location>
</feature>
<feature type="transmembrane region" description="Helical" evidence="2">
    <location>
        <begin position="95"/>
        <end position="114"/>
    </location>
</feature>
<dbReference type="PANTHER" id="PTHR33269:SF17">
    <property type="entry name" value="NADH-UBIQUINONE OXIDOREDUCTASE CHAIN 6"/>
    <property type="match status" value="1"/>
</dbReference>
<evidence type="ECO:0000256" key="2">
    <source>
        <dbReference type="RuleBase" id="RU004429"/>
    </source>
</evidence>
<name>A0A1H0GFK0_9BACT</name>
<organism evidence="3 4">
    <name type="scientific">Desulfonauticus submarinus</name>
    <dbReference type="NCBI Taxonomy" id="206665"/>
    <lineage>
        <taxon>Bacteria</taxon>
        <taxon>Pseudomonadati</taxon>
        <taxon>Thermodesulfobacteriota</taxon>
        <taxon>Desulfovibrionia</taxon>
        <taxon>Desulfovibrionales</taxon>
        <taxon>Desulfonauticaceae</taxon>
        <taxon>Desulfonauticus</taxon>
    </lineage>
</organism>
<keyword evidence="4" id="KW-1185">Reference proteome</keyword>
<keyword evidence="2" id="KW-1003">Cell membrane</keyword>
<evidence type="ECO:0000313" key="3">
    <source>
        <dbReference type="EMBL" id="SDO05656.1"/>
    </source>
</evidence>
<comment type="similarity">
    <text evidence="1 2">Belongs to the complex I subunit 6 family.</text>
</comment>
<evidence type="ECO:0000256" key="1">
    <source>
        <dbReference type="ARBA" id="ARBA00005698"/>
    </source>
</evidence>
<gene>
    <name evidence="3" type="ORF">SAMN04488516_1189</name>
</gene>
<dbReference type="Proteomes" id="UP000199602">
    <property type="component" value="Unassembled WGS sequence"/>
</dbReference>
<proteinExistence type="inferred from homology"/>
<comment type="subcellular location">
    <subcellularLocation>
        <location evidence="2">Cell membrane</location>
        <topology evidence="2">Multi-pass membrane protein</topology>
    </subcellularLocation>
</comment>
<feature type="transmembrane region" description="Helical" evidence="2">
    <location>
        <begin position="6"/>
        <end position="25"/>
    </location>
</feature>
<comment type="catalytic activity">
    <reaction evidence="2">
        <text>a quinone + NADH + 5 H(+)(in) = a quinol + NAD(+) + 4 H(+)(out)</text>
        <dbReference type="Rhea" id="RHEA:57888"/>
        <dbReference type="ChEBI" id="CHEBI:15378"/>
        <dbReference type="ChEBI" id="CHEBI:24646"/>
        <dbReference type="ChEBI" id="CHEBI:57540"/>
        <dbReference type="ChEBI" id="CHEBI:57945"/>
        <dbReference type="ChEBI" id="CHEBI:132124"/>
    </reaction>
</comment>
<dbReference type="PANTHER" id="PTHR33269">
    <property type="entry name" value="NADH-UBIQUINONE OXIDOREDUCTASE CHAIN 6"/>
    <property type="match status" value="1"/>
</dbReference>
<dbReference type="EMBL" id="FNIN01000018">
    <property type="protein sequence ID" value="SDO05656.1"/>
    <property type="molecule type" value="Genomic_DNA"/>
</dbReference>
<dbReference type="AlphaFoldDB" id="A0A1H0GFK0"/>
<dbReference type="GO" id="GO:0005886">
    <property type="term" value="C:plasma membrane"/>
    <property type="evidence" value="ECO:0007669"/>
    <property type="project" value="UniProtKB-SubCell"/>
</dbReference>
<feature type="transmembrane region" description="Helical" evidence="2">
    <location>
        <begin position="56"/>
        <end position="75"/>
    </location>
</feature>
<dbReference type="EC" id="7.1.1.-" evidence="2"/>
<dbReference type="GO" id="GO:0048038">
    <property type="term" value="F:quinone binding"/>
    <property type="evidence" value="ECO:0007669"/>
    <property type="project" value="UniProtKB-UniRule"/>
</dbReference>
<keyword evidence="2" id="KW-0874">Quinone</keyword>
<accession>A0A1H0GFK0</accession>
<feature type="transmembrane region" description="Helical" evidence="2">
    <location>
        <begin position="32"/>
        <end position="50"/>
    </location>
</feature>
<keyword evidence="2" id="KW-1133">Transmembrane helix</keyword>
<dbReference type="OrthoDB" id="5405547at2"/>
<dbReference type="Gene3D" id="1.20.120.1200">
    <property type="entry name" value="NADH-ubiquinone/plastoquinone oxidoreductase chain 6, subunit NuoJ"/>
    <property type="match status" value="1"/>
</dbReference>
<keyword evidence="2" id="KW-0520">NAD</keyword>
<evidence type="ECO:0000313" key="4">
    <source>
        <dbReference type="Proteomes" id="UP000199602"/>
    </source>
</evidence>
<keyword evidence="2" id="KW-0812">Transmembrane</keyword>
<dbReference type="InterPro" id="IPR042106">
    <property type="entry name" value="Nuo/plastoQ_OxRdtase_6_NuoJ"/>
</dbReference>
<protein>
    <recommendedName>
        <fullName evidence="2">NADH-quinone oxidoreductase subunit J</fullName>
        <ecNumber evidence="2">7.1.1.-</ecNumber>
    </recommendedName>
</protein>
<dbReference type="GO" id="GO:0008137">
    <property type="term" value="F:NADH dehydrogenase (ubiquinone) activity"/>
    <property type="evidence" value="ECO:0007669"/>
    <property type="project" value="UniProtKB-UniRule"/>
</dbReference>
<dbReference type="Pfam" id="PF00499">
    <property type="entry name" value="Oxidored_q3"/>
    <property type="match status" value="1"/>
</dbReference>
<reference evidence="3 4" key="1">
    <citation type="submission" date="2016-10" db="EMBL/GenBank/DDBJ databases">
        <authorList>
            <person name="de Groot N.N."/>
        </authorList>
    </citation>
    <scope>NUCLEOTIDE SEQUENCE [LARGE SCALE GENOMIC DNA]</scope>
    <source>
        <strain evidence="3 4">DSM 15269</strain>
    </source>
</reference>
<keyword evidence="2" id="KW-0472">Membrane</keyword>